<reference evidence="2 3" key="1">
    <citation type="journal article" date="2014" name="Proc. Natl. Acad. Sci. U.S.A.">
        <title>Trajectory and genomic determinants of fungal-pathogen speciation and host adaptation.</title>
        <authorList>
            <person name="Hu X."/>
            <person name="Xiao G."/>
            <person name="Zheng P."/>
            <person name="Shang Y."/>
            <person name="Su Y."/>
            <person name="Zhang X."/>
            <person name="Liu X."/>
            <person name="Zhan S."/>
            <person name="St Leger R.J."/>
            <person name="Wang C."/>
        </authorList>
    </citation>
    <scope>NUCLEOTIDE SEQUENCE [LARGE SCALE GENOMIC DNA]</scope>
    <source>
        <strain evidence="2 3">ARSEF 1941</strain>
    </source>
</reference>
<keyword evidence="3" id="KW-1185">Reference proteome</keyword>
<comment type="caution">
    <text evidence="2">The sequence shown here is derived from an EMBL/GenBank/DDBJ whole genome shotgun (WGS) entry which is preliminary data.</text>
</comment>
<evidence type="ECO:0000256" key="1">
    <source>
        <dbReference type="SAM" id="SignalP"/>
    </source>
</evidence>
<evidence type="ECO:0008006" key="4">
    <source>
        <dbReference type="Google" id="ProtNLM"/>
    </source>
</evidence>
<accession>A0A0B2WKT9</accession>
<gene>
    <name evidence="2" type="ORF">MAM_08037</name>
</gene>
<dbReference type="OrthoDB" id="4093325at2759"/>
<dbReference type="Proteomes" id="UP000030816">
    <property type="component" value="Unassembled WGS sequence"/>
</dbReference>
<dbReference type="AlphaFoldDB" id="A0A0B2WKT9"/>
<dbReference type="HOGENOM" id="CLU_097238_0_0_1"/>
<keyword evidence="1" id="KW-0732">Signal</keyword>
<name>A0A0B2WKT9_METAS</name>
<dbReference type="EMBL" id="AZHE01000041">
    <property type="protein sequence ID" value="KHN94107.1"/>
    <property type="molecule type" value="Genomic_DNA"/>
</dbReference>
<evidence type="ECO:0000313" key="2">
    <source>
        <dbReference type="EMBL" id="KHN94107.1"/>
    </source>
</evidence>
<feature type="signal peptide" evidence="1">
    <location>
        <begin position="1"/>
        <end position="16"/>
    </location>
</feature>
<dbReference type="GeneID" id="63742492"/>
<proteinExistence type="predicted"/>
<evidence type="ECO:0000313" key="3">
    <source>
        <dbReference type="Proteomes" id="UP000030816"/>
    </source>
</evidence>
<feature type="chain" id="PRO_5002096650" description="Cell wall protein PhiA" evidence="1">
    <location>
        <begin position="17"/>
        <end position="176"/>
    </location>
</feature>
<protein>
    <recommendedName>
        <fullName evidence="4">Cell wall protein PhiA</fullName>
    </recommendedName>
</protein>
<sequence>MKFNAIFLALASSALGAPRPQTFDVLSLRSGSPVLHYNSISASKGILLLNLSKQDVKCSGAITRATFYLEGSQLFLYSDGGKPQQVYADRSAMGRGHIGYTRDGGGPPRNGELEGWSIDATGNLLFDGKNLQACNYDIDGPWNIFVGGVENVDKKTCVEFVSRTITNETPVSCIYS</sequence>
<dbReference type="RefSeq" id="XP_040675173.1">
    <property type="nucleotide sequence ID" value="XM_040826835.1"/>
</dbReference>
<organism evidence="2 3">
    <name type="scientific">Metarhizium album (strain ARSEF 1941)</name>
    <dbReference type="NCBI Taxonomy" id="1081103"/>
    <lineage>
        <taxon>Eukaryota</taxon>
        <taxon>Fungi</taxon>
        <taxon>Dikarya</taxon>
        <taxon>Ascomycota</taxon>
        <taxon>Pezizomycotina</taxon>
        <taxon>Sordariomycetes</taxon>
        <taxon>Hypocreomycetidae</taxon>
        <taxon>Hypocreales</taxon>
        <taxon>Clavicipitaceae</taxon>
        <taxon>Metarhizium</taxon>
    </lineage>
</organism>